<comment type="caution">
    <text evidence="1">The sequence shown here is derived from an EMBL/GenBank/DDBJ whole genome shotgun (WGS) entry which is preliminary data.</text>
</comment>
<organism evidence="1">
    <name type="scientific">marine sediment metagenome</name>
    <dbReference type="NCBI Taxonomy" id="412755"/>
    <lineage>
        <taxon>unclassified sequences</taxon>
        <taxon>metagenomes</taxon>
        <taxon>ecological metagenomes</taxon>
    </lineage>
</organism>
<sequence length="71" mass="8191">MQIEITTQEKGIIESALQAYWSDANILLANKGHYSPVGKIPLGDIEKQLLEQRQELVYPILSRFENDFEEQ</sequence>
<name>X0TSN4_9ZZZZ</name>
<gene>
    <name evidence="1" type="ORF">S01H1_21664</name>
</gene>
<proteinExistence type="predicted"/>
<dbReference type="EMBL" id="BARS01012055">
    <property type="protein sequence ID" value="GAF96568.1"/>
    <property type="molecule type" value="Genomic_DNA"/>
</dbReference>
<protein>
    <submittedName>
        <fullName evidence="1">Uncharacterized protein</fullName>
    </submittedName>
</protein>
<accession>X0TSN4</accession>
<dbReference type="AlphaFoldDB" id="X0TSN4"/>
<reference evidence="1" key="1">
    <citation type="journal article" date="2014" name="Front. Microbiol.">
        <title>High frequency of phylogenetically diverse reductive dehalogenase-homologous genes in deep subseafloor sedimentary metagenomes.</title>
        <authorList>
            <person name="Kawai M."/>
            <person name="Futagami T."/>
            <person name="Toyoda A."/>
            <person name="Takaki Y."/>
            <person name="Nishi S."/>
            <person name="Hori S."/>
            <person name="Arai W."/>
            <person name="Tsubouchi T."/>
            <person name="Morono Y."/>
            <person name="Uchiyama I."/>
            <person name="Ito T."/>
            <person name="Fujiyama A."/>
            <person name="Inagaki F."/>
            <person name="Takami H."/>
        </authorList>
    </citation>
    <scope>NUCLEOTIDE SEQUENCE</scope>
    <source>
        <strain evidence="1">Expedition CK06-06</strain>
    </source>
</reference>
<evidence type="ECO:0000313" key="1">
    <source>
        <dbReference type="EMBL" id="GAF96568.1"/>
    </source>
</evidence>